<gene>
    <name evidence="3" type="ORF">DCHRY22_LOCUS5387</name>
</gene>
<dbReference type="Proteomes" id="UP000789524">
    <property type="component" value="Unassembled WGS sequence"/>
</dbReference>
<keyword evidence="1" id="KW-1133">Transmembrane helix</keyword>
<dbReference type="EMBL" id="CAKASE010000050">
    <property type="protein sequence ID" value="CAG9564384.1"/>
    <property type="molecule type" value="Genomic_DNA"/>
</dbReference>
<feature type="transmembrane region" description="Helical" evidence="1">
    <location>
        <begin position="320"/>
        <end position="340"/>
    </location>
</feature>
<keyword evidence="1" id="KW-0472">Membrane</keyword>
<feature type="transmembrane region" description="Helical" evidence="1">
    <location>
        <begin position="205"/>
        <end position="230"/>
    </location>
</feature>
<organism evidence="3 4">
    <name type="scientific">Danaus chrysippus</name>
    <name type="common">African queen</name>
    <dbReference type="NCBI Taxonomy" id="151541"/>
    <lineage>
        <taxon>Eukaryota</taxon>
        <taxon>Metazoa</taxon>
        <taxon>Ecdysozoa</taxon>
        <taxon>Arthropoda</taxon>
        <taxon>Hexapoda</taxon>
        <taxon>Insecta</taxon>
        <taxon>Pterygota</taxon>
        <taxon>Neoptera</taxon>
        <taxon>Endopterygota</taxon>
        <taxon>Lepidoptera</taxon>
        <taxon>Glossata</taxon>
        <taxon>Ditrysia</taxon>
        <taxon>Papilionoidea</taxon>
        <taxon>Nymphalidae</taxon>
        <taxon>Danainae</taxon>
        <taxon>Danaini</taxon>
        <taxon>Danaina</taxon>
        <taxon>Danaus</taxon>
        <taxon>Anosia</taxon>
    </lineage>
</organism>
<keyword evidence="1" id="KW-0812">Transmembrane</keyword>
<dbReference type="Gene3D" id="3.40.630.10">
    <property type="entry name" value="Zn peptidases"/>
    <property type="match status" value="1"/>
</dbReference>
<feature type="transmembrane region" description="Helical" evidence="1">
    <location>
        <begin position="292"/>
        <end position="314"/>
    </location>
</feature>
<comment type="caution">
    <text evidence="3">The sequence shown here is derived from an EMBL/GenBank/DDBJ whole genome shotgun (WGS) entry which is preliminary data.</text>
</comment>
<feature type="domain" description="Endoplasmic reticulum metallopeptidase 1/1-A TM" evidence="2">
    <location>
        <begin position="202"/>
        <end position="333"/>
    </location>
</feature>
<feature type="transmembrane region" description="Helical" evidence="1">
    <location>
        <begin position="122"/>
        <end position="147"/>
    </location>
</feature>
<sequence>MCVCSPGVDLAWSSNGYVYHTRLDTADRVPLPALQRTGDNVLALAHGLLSSERLDQETERERQPVFFDVVGVVVVSARASLAAGLALLLVLLTLLALGLSARDAARELYLPARLWLKLVMLTAWRALLCTAAGVAASASVALLLHVLGARMCFYSQPALLVPLYALPALAGSWADARLSVGARRGPAGLLRGWVSWRAWRDALSLLTASSLAVLVVLGLRSSFLPALWTLPSLSPLPLRLFAGSSPPPRTAAVLHAVGAVLPALQTSYLALNSINMFVPIMGRAGTSFLPADVMMSVVVSSLTLLTFSWMLPLVVAAKRLNLLLCSLLAASCVGALYSLSPLGAPYSDTRPQRLMVFHTRRSYTPPGALEPASIEDLYWMPELDVNTPHSMDKYS</sequence>
<accession>A0A8J2W1Z7</accession>
<keyword evidence="4" id="KW-1185">Reference proteome</keyword>
<dbReference type="AlphaFoldDB" id="A0A8J2W1Z7"/>
<evidence type="ECO:0000256" key="1">
    <source>
        <dbReference type="SAM" id="Phobius"/>
    </source>
</evidence>
<proteinExistence type="predicted"/>
<name>A0A8J2W1Z7_9NEOP</name>
<dbReference type="Pfam" id="PF22249">
    <property type="entry name" value="ERMP1-TM"/>
    <property type="match status" value="1"/>
</dbReference>
<reference evidence="3" key="1">
    <citation type="submission" date="2021-09" db="EMBL/GenBank/DDBJ databases">
        <authorList>
            <person name="Martin H S."/>
        </authorList>
    </citation>
    <scope>NUCLEOTIDE SEQUENCE</scope>
</reference>
<protein>
    <submittedName>
        <fullName evidence="3">(African queen) hypothetical protein</fullName>
    </submittedName>
</protein>
<evidence type="ECO:0000313" key="3">
    <source>
        <dbReference type="EMBL" id="CAG9564384.1"/>
    </source>
</evidence>
<evidence type="ECO:0000313" key="4">
    <source>
        <dbReference type="Proteomes" id="UP000789524"/>
    </source>
</evidence>
<evidence type="ECO:0000259" key="2">
    <source>
        <dbReference type="Pfam" id="PF22249"/>
    </source>
</evidence>
<dbReference type="InterPro" id="IPR053974">
    <property type="entry name" value="ERMP1_1-A_TM"/>
</dbReference>
<feature type="transmembrane region" description="Helical" evidence="1">
    <location>
        <begin position="153"/>
        <end position="174"/>
    </location>
</feature>
<dbReference type="OrthoDB" id="76293at2759"/>
<feature type="transmembrane region" description="Helical" evidence="1">
    <location>
        <begin position="81"/>
        <end position="101"/>
    </location>
</feature>